<dbReference type="SUPFAM" id="SSF52833">
    <property type="entry name" value="Thioredoxin-like"/>
    <property type="match status" value="1"/>
</dbReference>
<dbReference type="InterPro" id="IPR004045">
    <property type="entry name" value="Glutathione_S-Trfase_N"/>
</dbReference>
<evidence type="ECO:0000259" key="2">
    <source>
        <dbReference type="PROSITE" id="PS50404"/>
    </source>
</evidence>
<dbReference type="InterPro" id="IPR010987">
    <property type="entry name" value="Glutathione-S-Trfase_C-like"/>
</dbReference>
<accession>A0ABY7AQ04</accession>
<dbReference type="CDD" id="cd03056">
    <property type="entry name" value="GST_N_4"/>
    <property type="match status" value="1"/>
</dbReference>
<dbReference type="PROSITE" id="PS50405">
    <property type="entry name" value="GST_CTER"/>
    <property type="match status" value="1"/>
</dbReference>
<dbReference type="SFLD" id="SFLDG01151">
    <property type="entry name" value="Main.2:_Nu-like"/>
    <property type="match status" value="1"/>
</dbReference>
<dbReference type="InterPro" id="IPR040079">
    <property type="entry name" value="Glutathione_S-Trfase"/>
</dbReference>
<dbReference type="PROSITE" id="PS50404">
    <property type="entry name" value="GST_NTER"/>
    <property type="match status" value="1"/>
</dbReference>
<keyword evidence="5" id="KW-1185">Reference proteome</keyword>
<dbReference type="InterPro" id="IPR004046">
    <property type="entry name" value="GST_C"/>
</dbReference>
<dbReference type="Proteomes" id="UP001163726">
    <property type="component" value="Chromosome"/>
</dbReference>
<feature type="domain" description="GST N-terminal" evidence="2">
    <location>
        <begin position="2"/>
        <end position="83"/>
    </location>
</feature>
<dbReference type="SFLD" id="SFLDG00358">
    <property type="entry name" value="Main_(cytGST)"/>
    <property type="match status" value="1"/>
</dbReference>
<dbReference type="Pfam" id="PF00043">
    <property type="entry name" value="GST_C"/>
    <property type="match status" value="1"/>
</dbReference>
<comment type="similarity">
    <text evidence="1">Belongs to the GST superfamily.</text>
</comment>
<dbReference type="SUPFAM" id="SSF47616">
    <property type="entry name" value="GST C-terminal domain-like"/>
    <property type="match status" value="1"/>
</dbReference>
<dbReference type="Pfam" id="PF02798">
    <property type="entry name" value="GST_N"/>
    <property type="match status" value="1"/>
</dbReference>
<dbReference type="Gene3D" id="1.20.1050.10">
    <property type="match status" value="1"/>
</dbReference>
<dbReference type="CDD" id="cd03206">
    <property type="entry name" value="GST_C_7"/>
    <property type="match status" value="1"/>
</dbReference>
<feature type="domain" description="GST C-terminal" evidence="3">
    <location>
        <begin position="89"/>
        <end position="207"/>
    </location>
</feature>
<dbReference type="Gene3D" id="3.40.30.10">
    <property type="entry name" value="Glutaredoxin"/>
    <property type="match status" value="1"/>
</dbReference>
<reference evidence="4" key="1">
    <citation type="submission" date="2022-10" db="EMBL/GenBank/DDBJ databases">
        <title>Catenovulum adriacola sp. nov. isolated in the Harbour of Susak.</title>
        <authorList>
            <person name="Schoch T."/>
            <person name="Reich S.J."/>
            <person name="Stoeferle S."/>
            <person name="Flaiz M."/>
            <person name="Kazda M."/>
            <person name="Riedel C.U."/>
            <person name="Duerre P."/>
        </authorList>
    </citation>
    <scope>NUCLEOTIDE SEQUENCE</scope>
    <source>
        <strain evidence="4">TS8</strain>
    </source>
</reference>
<dbReference type="SFLD" id="SFLDS00019">
    <property type="entry name" value="Glutathione_Transferase_(cytos"/>
    <property type="match status" value="1"/>
</dbReference>
<protein>
    <submittedName>
        <fullName evidence="4">Glutathione S-transferase</fullName>
    </submittedName>
</protein>
<gene>
    <name evidence="4" type="ORF">OLW01_13750</name>
</gene>
<dbReference type="InterPro" id="IPR036249">
    <property type="entry name" value="Thioredoxin-like_sf"/>
</dbReference>
<evidence type="ECO:0000313" key="4">
    <source>
        <dbReference type="EMBL" id="WAJ71647.1"/>
    </source>
</evidence>
<name>A0ABY7AQ04_9ALTE</name>
<sequence>MMAIKLYGFKLSGHSHRVEVFLSLLDLEYEFISVDVANGEHKQPEFLAKNNFGQIPVLADGNFIISDSNAILYYLANTYDKSRQWFPANIKLASEIQKYLSVASGQIAYGPAAARLVKVFGAELEHQVAIDRAHQVLNIINCHLANKNWLVGESASIADVANYSYIAHAPEGDVSLKYYPYIQDWLARFEALPGFIPMPKTPAGLAK</sequence>
<dbReference type="PANTHER" id="PTHR44051:SF2">
    <property type="entry name" value="HYPOTHETICAL GLUTATHIONE S-TRANSFERASE LIKE PROTEIN"/>
    <property type="match status" value="1"/>
</dbReference>
<dbReference type="InterPro" id="IPR036282">
    <property type="entry name" value="Glutathione-S-Trfase_C_sf"/>
</dbReference>
<evidence type="ECO:0000259" key="3">
    <source>
        <dbReference type="PROSITE" id="PS50405"/>
    </source>
</evidence>
<dbReference type="PANTHER" id="PTHR44051">
    <property type="entry name" value="GLUTATHIONE S-TRANSFERASE-RELATED"/>
    <property type="match status" value="1"/>
</dbReference>
<dbReference type="EMBL" id="CP109965">
    <property type="protein sequence ID" value="WAJ71647.1"/>
    <property type="molecule type" value="Genomic_DNA"/>
</dbReference>
<organism evidence="4 5">
    <name type="scientific">Catenovulum adriaticum</name>
    <dbReference type="NCBI Taxonomy" id="2984846"/>
    <lineage>
        <taxon>Bacteria</taxon>
        <taxon>Pseudomonadati</taxon>
        <taxon>Pseudomonadota</taxon>
        <taxon>Gammaproteobacteria</taxon>
        <taxon>Alteromonadales</taxon>
        <taxon>Alteromonadaceae</taxon>
        <taxon>Catenovulum</taxon>
    </lineage>
</organism>
<evidence type="ECO:0000256" key="1">
    <source>
        <dbReference type="RuleBase" id="RU003494"/>
    </source>
</evidence>
<proteinExistence type="inferred from homology"/>
<evidence type="ECO:0000313" key="5">
    <source>
        <dbReference type="Proteomes" id="UP001163726"/>
    </source>
</evidence>